<dbReference type="SUPFAM" id="SSF55083">
    <property type="entry name" value="6-hydroxymethyl-7,8-dihydropterin pyrophosphokinase, HPPK"/>
    <property type="match status" value="1"/>
</dbReference>
<dbReference type="NCBIfam" id="TIGR01498">
    <property type="entry name" value="folK"/>
    <property type="match status" value="1"/>
</dbReference>
<comment type="subunit">
    <text evidence="4 12">Homodecamer; pentamer of dimers.</text>
</comment>
<dbReference type="GO" id="GO:0046656">
    <property type="term" value="P:folic acid biosynthetic process"/>
    <property type="evidence" value="ECO:0007669"/>
    <property type="project" value="UniProtKB-KW"/>
</dbReference>
<dbReference type="EC" id="2.1.2.11" evidence="12"/>
<sequence>MPRVGQRTEYIIVLGTNVGDRQANLAQAMQGLAEVGEVLQQSRVLETLPILIRAQGRFLNQGVRLVSDLNPPDLLKALLQLEQRIGRQKRIKNGPREIDIDIVWSSAEPVHLPNLRVPHIHNRSREWIRQIMNELKSDAVDSETGVAWSRIRGNAIMNIHDFTKKKLAGEKISVVTCYDHAFARLVARTSIDAILVGDSLGNVVQGLPNTLAVNVDDMIYHARAVRRGAPQAFIVVDMPFMSYQTSVEKALENAGRIIKETGADAVKLEGGKAILPQVRALVEAGIPVMGHLGFTPQSLLAFGGYKVQGKGDAAAETLLSDAVALEKAGAFAVVLEMVPAAVAEKVSKACTLATIGIGAGTATDGQVLVITDLLGMDPDFAPRFVRKYANLSSDILSALENYAAEVRDVRFPSEKETFH</sequence>
<dbReference type="GO" id="GO:0016301">
    <property type="term" value="F:kinase activity"/>
    <property type="evidence" value="ECO:0007669"/>
    <property type="project" value="UniProtKB-KW"/>
</dbReference>
<keyword evidence="9" id="KW-0067">ATP-binding</keyword>
<feature type="binding site" evidence="12">
    <location>
        <position position="237"/>
    </location>
    <ligand>
        <name>3-methyl-2-oxobutanoate</name>
        <dbReference type="ChEBI" id="CHEBI:11851"/>
    </ligand>
</feature>
<comment type="catalytic activity">
    <reaction evidence="12">
        <text>(6R)-5,10-methylene-5,6,7,8-tetrahydrofolate + 3-methyl-2-oxobutanoate + H2O = 2-dehydropantoate + (6S)-5,6,7,8-tetrahydrofolate</text>
        <dbReference type="Rhea" id="RHEA:11824"/>
        <dbReference type="ChEBI" id="CHEBI:11561"/>
        <dbReference type="ChEBI" id="CHEBI:11851"/>
        <dbReference type="ChEBI" id="CHEBI:15377"/>
        <dbReference type="ChEBI" id="CHEBI:15636"/>
        <dbReference type="ChEBI" id="CHEBI:57453"/>
        <dbReference type="EC" id="2.1.2.11"/>
    </reaction>
</comment>
<dbReference type="HAMAP" id="MF_00156">
    <property type="entry name" value="PanB"/>
    <property type="match status" value="1"/>
</dbReference>
<comment type="pathway">
    <text evidence="2">Cofactor biosynthesis; tetrahydrofolate biosynthesis; 2-amino-4-hydroxy-6-hydroxymethyl-7,8-dihydropteridine diphosphate from 7,8-dihydroneopterin triphosphate: step 4/4.</text>
</comment>
<dbReference type="CDD" id="cd00483">
    <property type="entry name" value="HPPK"/>
    <property type="match status" value="1"/>
</dbReference>
<dbReference type="GO" id="GO:0003848">
    <property type="term" value="F:2-amino-4-hydroxy-6-hydroxymethyldihydropteridine diphosphokinase activity"/>
    <property type="evidence" value="ECO:0007669"/>
    <property type="project" value="InterPro"/>
</dbReference>
<dbReference type="Gene3D" id="3.30.70.560">
    <property type="entry name" value="7,8-Dihydro-6-hydroxymethylpterin-pyrophosphokinase HPPK"/>
    <property type="match status" value="1"/>
</dbReference>
<dbReference type="FunFam" id="3.20.20.60:FF:000003">
    <property type="entry name" value="3-methyl-2-oxobutanoate hydroxymethyltransferase"/>
    <property type="match status" value="1"/>
</dbReference>
<dbReference type="NCBIfam" id="TIGR00222">
    <property type="entry name" value="panB"/>
    <property type="match status" value="1"/>
</dbReference>
<evidence type="ECO:0000256" key="8">
    <source>
        <dbReference type="ARBA" id="ARBA00022777"/>
    </source>
</evidence>
<dbReference type="OrthoDB" id="9781789at2"/>
<feature type="binding site" evidence="12">
    <location>
        <position position="269"/>
    </location>
    <ligand>
        <name>Mg(2+)</name>
        <dbReference type="ChEBI" id="CHEBI:18420"/>
    </ligand>
</feature>
<dbReference type="KEGG" id="tpx:Turpa_3893"/>
<dbReference type="Proteomes" id="UP000006048">
    <property type="component" value="Chromosome"/>
</dbReference>
<dbReference type="PROSITE" id="PS00794">
    <property type="entry name" value="HPPK"/>
    <property type="match status" value="1"/>
</dbReference>
<dbReference type="CDD" id="cd06557">
    <property type="entry name" value="KPHMT-like"/>
    <property type="match status" value="1"/>
</dbReference>
<comment type="similarity">
    <text evidence="3 12">Belongs to the PanB family.</text>
</comment>
<evidence type="ECO:0000256" key="6">
    <source>
        <dbReference type="ARBA" id="ARBA00022679"/>
    </source>
</evidence>
<feature type="binding site" evidence="12">
    <location>
        <begin position="198"/>
        <end position="199"/>
    </location>
    <ligand>
        <name>3-methyl-2-oxobutanoate</name>
        <dbReference type="ChEBI" id="CHEBI:11851"/>
    </ligand>
</feature>
<feature type="binding site" evidence="12">
    <location>
        <position position="267"/>
    </location>
    <ligand>
        <name>3-methyl-2-oxobutanoate</name>
        <dbReference type="ChEBI" id="CHEBI:11851"/>
    </ligand>
</feature>
<reference evidence="14 15" key="1">
    <citation type="submission" date="2012-06" db="EMBL/GenBank/DDBJ databases">
        <title>The complete chromosome of genome of Turneriella parva DSM 21527.</title>
        <authorList>
            <consortium name="US DOE Joint Genome Institute (JGI-PGF)"/>
            <person name="Lucas S."/>
            <person name="Han J."/>
            <person name="Lapidus A."/>
            <person name="Bruce D."/>
            <person name="Goodwin L."/>
            <person name="Pitluck S."/>
            <person name="Peters L."/>
            <person name="Kyrpides N."/>
            <person name="Mavromatis K."/>
            <person name="Ivanova N."/>
            <person name="Mikhailova N."/>
            <person name="Chertkov O."/>
            <person name="Detter J.C."/>
            <person name="Tapia R."/>
            <person name="Han C."/>
            <person name="Land M."/>
            <person name="Hauser L."/>
            <person name="Markowitz V."/>
            <person name="Cheng J.-F."/>
            <person name="Hugenholtz P."/>
            <person name="Woyke T."/>
            <person name="Wu D."/>
            <person name="Gronow S."/>
            <person name="Wellnitz S."/>
            <person name="Brambilla E."/>
            <person name="Klenk H.-P."/>
            <person name="Eisen J.A."/>
        </authorList>
    </citation>
    <scope>NUCLEOTIDE SEQUENCE [LARGE SCALE GENOMIC DNA]</scope>
    <source>
        <strain evidence="15">ATCC BAA-1111 / DSM 21527 / NCTC 11395 / H</strain>
    </source>
</reference>
<evidence type="ECO:0000256" key="11">
    <source>
        <dbReference type="ARBA" id="ARBA00056497"/>
    </source>
</evidence>
<comment type="pathway">
    <text evidence="1 12">Cofactor biosynthesis; (R)-pantothenate biosynthesis; (R)-pantoate from 3-methyl-2-oxobutanoate: step 1/2.</text>
</comment>
<dbReference type="Gene3D" id="3.20.20.60">
    <property type="entry name" value="Phosphoenolpyruvate-binding domains"/>
    <property type="match status" value="1"/>
</dbReference>
<evidence type="ECO:0000256" key="4">
    <source>
        <dbReference type="ARBA" id="ARBA00011424"/>
    </source>
</evidence>
<comment type="cofactor">
    <cofactor evidence="12">
        <name>Mg(2+)</name>
        <dbReference type="ChEBI" id="CHEBI:18420"/>
    </cofactor>
    <text evidence="12">Binds 1 Mg(2+) ion per subunit.</text>
</comment>
<organism evidence="14 15">
    <name type="scientific">Turneriella parva (strain ATCC BAA-1111 / DSM 21527 / NCTC 11395 / H)</name>
    <name type="common">Leptospira parva</name>
    <dbReference type="NCBI Taxonomy" id="869212"/>
    <lineage>
        <taxon>Bacteria</taxon>
        <taxon>Pseudomonadati</taxon>
        <taxon>Spirochaetota</taxon>
        <taxon>Spirochaetia</taxon>
        <taxon>Leptospirales</taxon>
        <taxon>Leptospiraceae</taxon>
        <taxon>Turneriella</taxon>
    </lineage>
</organism>
<evidence type="ECO:0000259" key="13">
    <source>
        <dbReference type="PROSITE" id="PS00794"/>
    </source>
</evidence>
<name>I4BB70_TURPD</name>
<dbReference type="HOGENOM" id="CLU_655431_0_0_12"/>
<evidence type="ECO:0000256" key="9">
    <source>
        <dbReference type="ARBA" id="ARBA00022840"/>
    </source>
</evidence>
<dbReference type="InterPro" id="IPR040442">
    <property type="entry name" value="Pyrv_kinase-like_dom_sf"/>
</dbReference>
<evidence type="ECO:0000256" key="3">
    <source>
        <dbReference type="ARBA" id="ARBA00008676"/>
    </source>
</evidence>
<dbReference type="GO" id="GO:0003864">
    <property type="term" value="F:3-methyl-2-oxobutanoate hydroxymethyltransferase activity"/>
    <property type="evidence" value="ECO:0007669"/>
    <property type="project" value="UniProtKB-UniRule"/>
</dbReference>
<dbReference type="InterPro" id="IPR003700">
    <property type="entry name" value="Pantoate_hydroxy_MeTrfase"/>
</dbReference>
<dbReference type="NCBIfam" id="NF001452">
    <property type="entry name" value="PRK00311.1"/>
    <property type="match status" value="1"/>
</dbReference>
<dbReference type="STRING" id="869212.Turpa_3893"/>
<keyword evidence="15" id="KW-1185">Reference proteome</keyword>
<dbReference type="UniPathway" id="UPA00077">
    <property type="reaction ID" value="UER00155"/>
</dbReference>
<evidence type="ECO:0000256" key="5">
    <source>
        <dbReference type="ARBA" id="ARBA00022655"/>
    </source>
</evidence>
<keyword evidence="6 12" id="KW-0808">Transferase</keyword>
<comment type="subcellular location">
    <subcellularLocation>
        <location evidence="12">Cytoplasm</location>
    </subcellularLocation>
</comment>
<protein>
    <recommendedName>
        <fullName evidence="12">3-methyl-2-oxobutanoate hydroxymethyltransferase</fullName>
        <ecNumber evidence="12">2.1.2.11</ecNumber>
    </recommendedName>
    <alternativeName>
        <fullName evidence="12">Ketopantoate hydroxymethyltransferase</fullName>
        <shortName evidence="12">KPHMT</shortName>
    </alternativeName>
</protein>
<feature type="binding site" evidence="12">
    <location>
        <position position="198"/>
    </location>
    <ligand>
        <name>Mg(2+)</name>
        <dbReference type="ChEBI" id="CHEBI:18420"/>
    </ligand>
</feature>
<dbReference type="EMBL" id="CP002959">
    <property type="protein sequence ID" value="AFM14527.1"/>
    <property type="molecule type" value="Genomic_DNA"/>
</dbReference>
<evidence type="ECO:0000256" key="1">
    <source>
        <dbReference type="ARBA" id="ARBA00005033"/>
    </source>
</evidence>
<dbReference type="AlphaFoldDB" id="I4BB70"/>
<keyword evidence="12" id="KW-0963">Cytoplasm</keyword>
<keyword evidence="8" id="KW-0418">Kinase</keyword>
<feature type="binding site" evidence="12">
    <location>
        <position position="237"/>
    </location>
    <ligand>
        <name>Mg(2+)</name>
        <dbReference type="ChEBI" id="CHEBI:18420"/>
    </ligand>
</feature>
<dbReference type="InterPro" id="IPR015813">
    <property type="entry name" value="Pyrv/PenolPyrv_kinase-like_dom"/>
</dbReference>
<dbReference type="Pfam" id="PF02548">
    <property type="entry name" value="Pantoate_transf"/>
    <property type="match status" value="1"/>
</dbReference>
<evidence type="ECO:0000256" key="12">
    <source>
        <dbReference type="HAMAP-Rule" id="MF_00156"/>
    </source>
</evidence>
<feature type="active site" description="Proton acceptor" evidence="12">
    <location>
        <position position="336"/>
    </location>
</feature>
<proteinExistence type="inferred from homology"/>
<dbReference type="GO" id="GO:0005737">
    <property type="term" value="C:cytoplasm"/>
    <property type="evidence" value="ECO:0007669"/>
    <property type="project" value="UniProtKB-SubCell"/>
</dbReference>
<keyword evidence="12" id="KW-0479">Metal-binding</keyword>
<dbReference type="GO" id="GO:0005524">
    <property type="term" value="F:ATP binding"/>
    <property type="evidence" value="ECO:0007669"/>
    <property type="project" value="UniProtKB-KW"/>
</dbReference>
<comment type="function">
    <text evidence="11 12">Catalyzes the reversible reaction in which hydroxymethyl group from 5,10-methylenetetrahydrofolate is transferred onto alpha-ketoisovalerate to form ketopantoate.</text>
</comment>
<dbReference type="Pfam" id="PF01288">
    <property type="entry name" value="HPPK"/>
    <property type="match status" value="1"/>
</dbReference>
<dbReference type="GO" id="GO:0015940">
    <property type="term" value="P:pantothenate biosynthetic process"/>
    <property type="evidence" value="ECO:0007669"/>
    <property type="project" value="UniProtKB-UniRule"/>
</dbReference>
<evidence type="ECO:0000313" key="14">
    <source>
        <dbReference type="EMBL" id="AFM14527.1"/>
    </source>
</evidence>
<keyword evidence="12" id="KW-0460">Magnesium</keyword>
<dbReference type="PANTHER" id="PTHR20881:SF0">
    <property type="entry name" value="3-METHYL-2-OXOBUTANOATE HYDROXYMETHYLTRANSFERASE"/>
    <property type="match status" value="1"/>
</dbReference>
<keyword evidence="7" id="KW-0547">Nucleotide-binding</keyword>
<dbReference type="UniPathway" id="UPA00028">
    <property type="reaction ID" value="UER00003"/>
</dbReference>
<dbReference type="SUPFAM" id="SSF51621">
    <property type="entry name" value="Phosphoenolpyruvate/pyruvate domain"/>
    <property type="match status" value="1"/>
</dbReference>
<dbReference type="InterPro" id="IPR000550">
    <property type="entry name" value="Hppk"/>
</dbReference>
<accession>I4BB70</accession>
<feature type="domain" description="7,8-dihydro-6-hydroxymethylpterin-pyrophosphokinase" evidence="13">
    <location>
        <begin position="92"/>
        <end position="103"/>
    </location>
</feature>
<dbReference type="PANTHER" id="PTHR20881">
    <property type="entry name" value="3-METHYL-2-OXOBUTANOATE HYDROXYMETHYLTRANSFERASE"/>
    <property type="match status" value="1"/>
</dbReference>
<evidence type="ECO:0000313" key="15">
    <source>
        <dbReference type="Proteomes" id="UP000006048"/>
    </source>
</evidence>
<evidence type="ECO:0000256" key="7">
    <source>
        <dbReference type="ARBA" id="ARBA00022741"/>
    </source>
</evidence>
<dbReference type="PATRIC" id="fig|869212.3.peg.3923"/>
<dbReference type="GO" id="GO:0046654">
    <property type="term" value="P:tetrahydrofolate biosynthetic process"/>
    <property type="evidence" value="ECO:0007669"/>
    <property type="project" value="UniProtKB-UniPathway"/>
</dbReference>
<keyword evidence="5 12" id="KW-0566">Pantothenate biosynthesis</keyword>
<evidence type="ECO:0000256" key="2">
    <source>
        <dbReference type="ARBA" id="ARBA00005051"/>
    </source>
</evidence>
<gene>
    <name evidence="12" type="primary">panB</name>
    <name evidence="14" type="ordered locus">Turpa_3893</name>
</gene>
<evidence type="ECO:0000256" key="10">
    <source>
        <dbReference type="ARBA" id="ARBA00022909"/>
    </source>
</evidence>
<dbReference type="InterPro" id="IPR035907">
    <property type="entry name" value="Hppk_sf"/>
</dbReference>
<dbReference type="GO" id="GO:0000287">
    <property type="term" value="F:magnesium ion binding"/>
    <property type="evidence" value="ECO:0007669"/>
    <property type="project" value="TreeGrafter"/>
</dbReference>
<keyword evidence="10" id="KW-0289">Folate biosynthesis</keyword>